<dbReference type="AlphaFoldDB" id="A0A7R9C2D2"/>
<accession>A0A7R9C2D2</accession>
<organism evidence="1">
    <name type="scientific">Notodromas monacha</name>
    <dbReference type="NCBI Taxonomy" id="399045"/>
    <lineage>
        <taxon>Eukaryota</taxon>
        <taxon>Metazoa</taxon>
        <taxon>Ecdysozoa</taxon>
        <taxon>Arthropoda</taxon>
        <taxon>Crustacea</taxon>
        <taxon>Oligostraca</taxon>
        <taxon>Ostracoda</taxon>
        <taxon>Podocopa</taxon>
        <taxon>Podocopida</taxon>
        <taxon>Cypridocopina</taxon>
        <taxon>Cypridoidea</taxon>
        <taxon>Cyprididae</taxon>
        <taxon>Notodromas</taxon>
    </lineage>
</organism>
<keyword evidence="2" id="KW-1185">Reference proteome</keyword>
<dbReference type="Proteomes" id="UP000678499">
    <property type="component" value="Unassembled WGS sequence"/>
</dbReference>
<gene>
    <name evidence="1" type="ORF">NMOB1V02_LOCUS12287</name>
</gene>
<name>A0A7R9C2D2_9CRUS</name>
<evidence type="ECO:0000313" key="2">
    <source>
        <dbReference type="Proteomes" id="UP000678499"/>
    </source>
</evidence>
<dbReference type="EMBL" id="CAJPEX010009267">
    <property type="protein sequence ID" value="CAG0924834.1"/>
    <property type="molecule type" value="Genomic_DNA"/>
</dbReference>
<protein>
    <submittedName>
        <fullName evidence="1">Uncharacterized protein</fullName>
    </submittedName>
</protein>
<proteinExistence type="predicted"/>
<sequence>MTTPSDLIKPMEREELNLLLVRGSATETLIESATQGIQGRIAQLLRTQVFAEDVATFEDGLLLVKKSRGLSPMNVFIGTQTNLRYFLEQSKIMNKGRPAFYMSPKCFYTQYKSIPMRNGAPYADAMNLK</sequence>
<dbReference type="EMBL" id="OA891304">
    <property type="protein sequence ID" value="CAD7284682.1"/>
    <property type="molecule type" value="Genomic_DNA"/>
</dbReference>
<evidence type="ECO:0000313" key="1">
    <source>
        <dbReference type="EMBL" id="CAD7284682.1"/>
    </source>
</evidence>
<reference evidence="1" key="1">
    <citation type="submission" date="2020-11" db="EMBL/GenBank/DDBJ databases">
        <authorList>
            <person name="Tran Van P."/>
        </authorList>
    </citation>
    <scope>NUCLEOTIDE SEQUENCE</scope>
</reference>